<dbReference type="Proteomes" id="UP000467379">
    <property type="component" value="Plasmid pJCM12687"/>
</dbReference>
<dbReference type="InterPro" id="IPR036661">
    <property type="entry name" value="Luciferase-like_sf"/>
</dbReference>
<dbReference type="SUPFAM" id="SSF51679">
    <property type="entry name" value="Bacterial luciferase-like"/>
    <property type="match status" value="1"/>
</dbReference>
<feature type="domain" description="Luciferase-like" evidence="1">
    <location>
        <begin position="20"/>
        <end position="266"/>
    </location>
</feature>
<organism evidence="2 3">
    <name type="scientific">Mycobacterium branderi</name>
    <dbReference type="NCBI Taxonomy" id="43348"/>
    <lineage>
        <taxon>Bacteria</taxon>
        <taxon>Bacillati</taxon>
        <taxon>Actinomycetota</taxon>
        <taxon>Actinomycetes</taxon>
        <taxon>Mycobacteriales</taxon>
        <taxon>Mycobacteriaceae</taxon>
        <taxon>Mycobacterium</taxon>
    </lineage>
</organism>
<dbReference type="PANTHER" id="PTHR30137">
    <property type="entry name" value="LUCIFERASE-LIKE MONOOXYGENASE"/>
    <property type="match status" value="1"/>
</dbReference>
<name>A0ABM7KWY2_9MYCO</name>
<dbReference type="InterPro" id="IPR011251">
    <property type="entry name" value="Luciferase-like_dom"/>
</dbReference>
<dbReference type="InterPro" id="IPR019922">
    <property type="entry name" value="Lucif-like_OxRdatse_MSMEG_4141"/>
</dbReference>
<dbReference type="Gene3D" id="3.20.20.30">
    <property type="entry name" value="Luciferase-like domain"/>
    <property type="match status" value="1"/>
</dbReference>
<evidence type="ECO:0000259" key="1">
    <source>
        <dbReference type="Pfam" id="PF00296"/>
    </source>
</evidence>
<dbReference type="RefSeq" id="WP_232080466.1">
    <property type="nucleotide sequence ID" value="NZ_AP022607.1"/>
</dbReference>
<dbReference type="Pfam" id="PF00296">
    <property type="entry name" value="Bac_luciferase"/>
    <property type="match status" value="1"/>
</dbReference>
<accession>A0ABM7KWY2</accession>
<gene>
    <name evidence="2" type="ORF">MBRA_58050</name>
</gene>
<evidence type="ECO:0000313" key="2">
    <source>
        <dbReference type="EMBL" id="BBZ15610.1"/>
    </source>
</evidence>
<evidence type="ECO:0000313" key="3">
    <source>
        <dbReference type="Proteomes" id="UP000467379"/>
    </source>
</evidence>
<dbReference type="PANTHER" id="PTHR30137:SF18">
    <property type="entry name" value="CONSERVED PROTEIN"/>
    <property type="match status" value="1"/>
</dbReference>
<dbReference type="EMBL" id="AP022607">
    <property type="protein sequence ID" value="BBZ15610.1"/>
    <property type="molecule type" value="Genomic_DNA"/>
</dbReference>
<dbReference type="InterPro" id="IPR050766">
    <property type="entry name" value="Bact_Lucif_Oxidored"/>
</dbReference>
<reference evidence="2 3" key="1">
    <citation type="journal article" date="2019" name="Emerg. Microbes Infect.">
        <title>Comprehensive subspecies identification of 175 nontuberculous mycobacteria species based on 7547 genomic profiles.</title>
        <authorList>
            <person name="Matsumoto Y."/>
            <person name="Kinjo T."/>
            <person name="Motooka D."/>
            <person name="Nabeya D."/>
            <person name="Jung N."/>
            <person name="Uechi K."/>
            <person name="Horii T."/>
            <person name="Iida T."/>
            <person name="Fujita J."/>
            <person name="Nakamura S."/>
        </authorList>
    </citation>
    <scope>NUCLEOTIDE SEQUENCE [LARGE SCALE GENOMIC DNA]</scope>
    <source>
        <strain evidence="2 3">JCM 12687</strain>
        <plasmid evidence="2">pJCM12687</plasmid>
    </source>
</reference>
<protein>
    <submittedName>
        <fullName evidence="2">LLM class F420-dependent oxidoreductase</fullName>
    </submittedName>
</protein>
<sequence>MIANELGAVGVWSTELHFGEPDEAAATAAELEELEYAAIWYPGAFGGPVFDMGATLLGATQRIPVALGVLNLWKHAPAEVVAGFSRLDDVAPGRFILGIGSSHASMVNTEEQADLYRRPFRAMTNYLNALDEAGSAIPQKRRVLAALGPKMLKTAKERAAGVHPYFVTAEHTRRARESLGGDALLAPEHAVVLEQQATRAREIARKYTGAYLGFPNYCRNLLRLGWKEEDFLDGGSDQLVDALVAWGKPEEIRKKVYSHHEAGADHVCIQVIGENWGQMPPEFPRREWRELAAALVA</sequence>
<keyword evidence="2" id="KW-0614">Plasmid</keyword>
<geneLocation type="plasmid" evidence="2 3">
    <name>pJCM12687</name>
</geneLocation>
<dbReference type="NCBIfam" id="TIGR03620">
    <property type="entry name" value="F420_MSMEG_4141"/>
    <property type="match status" value="1"/>
</dbReference>
<keyword evidence="3" id="KW-1185">Reference proteome</keyword>
<proteinExistence type="predicted"/>